<dbReference type="KEGG" id="ssoa:SULA_1949"/>
<dbReference type="Proteomes" id="UP000273194">
    <property type="component" value="Chromosome"/>
</dbReference>
<evidence type="ECO:0000313" key="20">
    <source>
        <dbReference type="Proteomes" id="UP000273443"/>
    </source>
</evidence>
<evidence type="ECO:0000313" key="12">
    <source>
        <dbReference type="EMBL" id="SAI84525.1"/>
    </source>
</evidence>
<dbReference type="SMR" id="A0A0E3K8I4"/>
<evidence type="ECO:0000313" key="17">
    <source>
        <dbReference type="Proteomes" id="UP000267993"/>
    </source>
</evidence>
<dbReference type="Proteomes" id="UP000269431">
    <property type="component" value="Chromosome"/>
</dbReference>
<dbReference type="EMBL" id="LT549890">
    <property type="protein sequence ID" value="SAI84525.1"/>
    <property type="molecule type" value="Genomic_DNA"/>
</dbReference>
<evidence type="ECO:0000313" key="9">
    <source>
        <dbReference type="EMBL" id="AZF81723.1"/>
    </source>
</evidence>
<evidence type="ECO:0000313" key="15">
    <source>
        <dbReference type="Proteomes" id="UP000033106"/>
    </source>
</evidence>
<evidence type="ECO:0000313" key="16">
    <source>
        <dbReference type="Proteomes" id="UP000076770"/>
    </source>
</evidence>
<dbReference type="OrthoDB" id="15458at2157"/>
<dbReference type="InterPro" id="IPR012357">
    <property type="entry name" value="UCP024484"/>
</dbReference>
<dbReference type="EMBL" id="CP011057">
    <property type="protein sequence ID" value="AKA79559.1"/>
    <property type="molecule type" value="Genomic_DNA"/>
</dbReference>
<reference evidence="16" key="3">
    <citation type="submission" date="2016-04" db="EMBL/GenBank/DDBJ databases">
        <authorList>
            <person name="Shah S.A."/>
            <person name="Garrett R.A."/>
        </authorList>
    </citation>
    <scope>NUCLEOTIDE SEQUENCE [LARGE SCALE GENOMIC DNA]</scope>
    <source>
        <strain evidence="16">ATCC 35091 / DSM 1616 / JCM 8930 / NBRC 15331 / P1</strain>
    </source>
</reference>
<reference evidence="12" key="2">
    <citation type="submission" date="2016-04" db="EMBL/GenBank/DDBJ databases">
        <authorList>
            <person name="Evans L.H."/>
            <person name="Alamgir A."/>
            <person name="Owens N."/>
            <person name="Weber N.D."/>
            <person name="Virtaneva K."/>
            <person name="Barbian K."/>
            <person name="Babar A."/>
            <person name="Rosenke K."/>
        </authorList>
    </citation>
    <scope>NUCLEOTIDE SEQUENCE</scope>
    <source>
        <strain evidence="12">P1</strain>
    </source>
</reference>
<reference evidence="17 18" key="4">
    <citation type="journal article" date="2018" name="Proc. Natl. Acad. Sci. U.S.A.">
        <title>Nonmutational mechanism of inheritance in the Archaeon Sulfolobus solfataricus.</title>
        <authorList>
            <person name="Payne S."/>
            <person name="McCarthy S."/>
            <person name="Johnson T."/>
            <person name="North E."/>
            <person name="Blum P."/>
        </authorList>
    </citation>
    <scope>NUCLEOTIDE SEQUENCE [LARGE SCALE GENOMIC DNA]</scope>
    <source>
        <strain evidence="5 17">SARC-H</strain>
        <strain evidence="6 21">SARC-I</strain>
        <strain evidence="8 22">SARC-N</strain>
        <strain evidence="9 23">SARC-O</strain>
        <strain evidence="10 18">SUL120</strain>
        <strain evidence="4 19">SULG</strain>
        <strain evidence="7 20">SULM</strain>
    </source>
</reference>
<evidence type="ECO:0000313" key="3">
    <source>
        <dbReference type="EMBL" id="AKA79559.1"/>
    </source>
</evidence>
<dbReference type="EMBL" id="CP033238">
    <property type="protein sequence ID" value="AZF76510.1"/>
    <property type="molecule type" value="Genomic_DNA"/>
</dbReference>
<dbReference type="PIRSF" id="PIRSF024484">
    <property type="entry name" value="UCP024484"/>
    <property type="match status" value="1"/>
</dbReference>
<dbReference type="Proteomes" id="UP000278715">
    <property type="component" value="Chromosome"/>
</dbReference>
<dbReference type="Proteomes" id="UP000076770">
    <property type="component" value="Chromosome i"/>
</dbReference>
<dbReference type="Proteomes" id="UP000033085">
    <property type="component" value="Chromosome"/>
</dbReference>
<name>A0A0E3K8I4_SACSO</name>
<reference evidence="13 14" key="1">
    <citation type="journal article" date="2015" name="Genome Announc.">
        <title>Complete Genome Sequence of Sulfolobus solfataricus Strain 98/2 and Evolved Derivatives.</title>
        <authorList>
            <person name="McCarthy S."/>
            <person name="Gradnigo J."/>
            <person name="Johnson T."/>
            <person name="Payne S."/>
            <person name="Lipzen A."/>
            <person name="Martin J."/>
            <person name="Schackwitz W."/>
            <person name="Moriyama E."/>
            <person name="Blum P."/>
        </authorList>
    </citation>
    <scope>NUCLEOTIDE SEQUENCE [LARGE SCALE GENOMIC DNA]</scope>
    <source>
        <strain evidence="13">98/2 SULC</strain>
        <strain evidence="1">SARC-B</strain>
        <strain evidence="2">SARC-C</strain>
        <strain evidence="3 15">SULA</strain>
        <strain evidence="14">SULB</strain>
    </source>
</reference>
<dbReference type="EMBL" id="CP033240">
    <property type="protein sequence ID" value="AZF81723.1"/>
    <property type="molecule type" value="Genomic_DNA"/>
</dbReference>
<evidence type="ECO:0000313" key="14">
    <source>
        <dbReference type="Proteomes" id="UP000033085"/>
    </source>
</evidence>
<evidence type="ECO:0000313" key="4">
    <source>
        <dbReference type="EMBL" id="AZF68647.1"/>
    </source>
</evidence>
<dbReference type="KEGG" id="ssol:SULB_1950"/>
<evidence type="ECO:0000313" key="5">
    <source>
        <dbReference type="EMBL" id="AZF71267.1"/>
    </source>
</evidence>
<dbReference type="Proteomes" id="UP000594632">
    <property type="component" value="Chromosome"/>
</dbReference>
<evidence type="ECO:0000313" key="18">
    <source>
        <dbReference type="Proteomes" id="UP000269431"/>
    </source>
</evidence>
<evidence type="ECO:0000313" key="22">
    <source>
        <dbReference type="Proteomes" id="UP000278715"/>
    </source>
</evidence>
<proteinExistence type="predicted"/>
<gene>
    <name evidence="11" type="ORF">HFC64_15960</name>
    <name evidence="12" type="ORF">SSOP1_0971</name>
    <name evidence="3" type="ORF">SULA_1949</name>
    <name evidence="1" type="ORF">SULB_1950</name>
    <name evidence="2" type="ORF">SULC_1948</name>
    <name evidence="4" type="ORF">SULG_09805</name>
    <name evidence="5" type="ORF">SULH_09805</name>
    <name evidence="6" type="ORF">SULI_09805</name>
    <name evidence="7" type="ORF">SULM_09795</name>
    <name evidence="8" type="ORF">SULN_09795</name>
    <name evidence="9" type="ORF">SULO_09805</name>
    <name evidence="10" type="ORF">SULZ_09740</name>
</gene>
<sequence>MIDKIFEIGLKDIFSSSPAEYVTIKDALDGKLKIRLNNNFYHEIKKDEVEKLSSRIPLYLWSLVKIPFIFIKSSEIGEYFVSGEQWNKKAISILLGREISNVILNVDVEKLLREYTSLIFIILSPTRSYTEETELSEM</sequence>
<evidence type="ECO:0000313" key="2">
    <source>
        <dbReference type="EMBL" id="AKA76866.1"/>
    </source>
</evidence>
<dbReference type="Proteomes" id="UP000267993">
    <property type="component" value="Chromosome"/>
</dbReference>
<dbReference type="EMBL" id="CP050869">
    <property type="protein sequence ID" value="QPG51119.1"/>
    <property type="molecule type" value="Genomic_DNA"/>
</dbReference>
<organism evidence="1 14">
    <name type="scientific">Saccharolobus solfataricus</name>
    <name type="common">Sulfolobus solfataricus</name>
    <dbReference type="NCBI Taxonomy" id="2287"/>
    <lineage>
        <taxon>Archaea</taxon>
        <taxon>Thermoproteota</taxon>
        <taxon>Thermoprotei</taxon>
        <taxon>Sulfolobales</taxon>
        <taxon>Sulfolobaceae</taxon>
        <taxon>Saccharolobus</taxon>
    </lineage>
</organism>
<evidence type="ECO:0000313" key="19">
    <source>
        <dbReference type="Proteomes" id="UP000273194"/>
    </source>
</evidence>
<dbReference type="EMBL" id="CP033237">
    <property type="protein sequence ID" value="AZF73887.1"/>
    <property type="molecule type" value="Genomic_DNA"/>
</dbReference>
<dbReference type="EMBL" id="CP033235">
    <property type="protein sequence ID" value="AZF68647.1"/>
    <property type="molecule type" value="Genomic_DNA"/>
</dbReference>
<reference evidence="11 24" key="6">
    <citation type="journal article" date="2020" name="Nat. Commun.">
        <title>The structures of two archaeal type IV pili illuminate evolutionary relationships.</title>
        <authorList>
            <person name="Wang F."/>
            <person name="Baquero D.P."/>
            <person name="Su Z."/>
            <person name="Beltran L.C."/>
            <person name="Prangishvili D."/>
            <person name="Krupovic M."/>
            <person name="Egelman E.H."/>
        </authorList>
    </citation>
    <scope>NUCLEOTIDE SEQUENCE [LARGE SCALE GENOMIC DNA]</scope>
    <source>
        <strain evidence="11 24">POZ149</strain>
    </source>
</reference>
<dbReference type="Proteomes" id="UP000275843">
    <property type="component" value="Chromosome"/>
</dbReference>
<dbReference type="Proteomes" id="UP000282269">
    <property type="component" value="Chromosome"/>
</dbReference>
<protein>
    <submittedName>
        <fullName evidence="1">DUF61 family protein</fullName>
    </submittedName>
</protein>
<evidence type="ECO:0000313" key="13">
    <source>
        <dbReference type="Proteomes" id="UP000033057"/>
    </source>
</evidence>
<evidence type="ECO:0000313" key="7">
    <source>
        <dbReference type="EMBL" id="AZF76510.1"/>
    </source>
</evidence>
<dbReference type="EMBL" id="CP033239">
    <property type="protein sequence ID" value="AZF79119.1"/>
    <property type="molecule type" value="Genomic_DNA"/>
</dbReference>
<dbReference type="Pfam" id="PF01886">
    <property type="entry name" value="DUF61"/>
    <property type="match status" value="1"/>
</dbReference>
<evidence type="ECO:0000313" key="11">
    <source>
        <dbReference type="EMBL" id="QPG51119.1"/>
    </source>
</evidence>
<evidence type="ECO:0000313" key="1">
    <source>
        <dbReference type="EMBL" id="AKA74168.1"/>
    </source>
</evidence>
<dbReference type="PATRIC" id="fig|2287.6.peg.2000"/>
<dbReference type="Proteomes" id="UP000033106">
    <property type="component" value="Chromosome"/>
</dbReference>
<dbReference type="GeneID" id="1455184"/>
<dbReference type="OMA" id="LESNEYH"/>
<evidence type="ECO:0000313" key="10">
    <source>
        <dbReference type="EMBL" id="AZF84299.1"/>
    </source>
</evidence>
<evidence type="ECO:0000313" key="6">
    <source>
        <dbReference type="EMBL" id="AZF73887.1"/>
    </source>
</evidence>
<dbReference type="EMBL" id="CP033236">
    <property type="protein sequence ID" value="AZF71267.1"/>
    <property type="molecule type" value="Genomic_DNA"/>
</dbReference>
<dbReference type="InterPro" id="IPR002746">
    <property type="entry name" value="UPF0216"/>
</dbReference>
<evidence type="ECO:0000313" key="23">
    <source>
        <dbReference type="Proteomes" id="UP000282269"/>
    </source>
</evidence>
<dbReference type="RefSeq" id="WP_009992374.1">
    <property type="nucleotide sequence ID" value="NZ_CP011055.2"/>
</dbReference>
<dbReference type="Proteomes" id="UP000033057">
    <property type="component" value="Chromosome"/>
</dbReference>
<accession>A0A0E3K8I4</accession>
<dbReference type="KEGG" id="ssof:SULC_1948"/>
<evidence type="ECO:0000313" key="21">
    <source>
        <dbReference type="Proteomes" id="UP000275843"/>
    </source>
</evidence>
<dbReference type="EMBL" id="CP011056">
    <property type="protein sequence ID" value="AKA76866.1"/>
    <property type="molecule type" value="Genomic_DNA"/>
</dbReference>
<dbReference type="EMBL" id="CP033241">
    <property type="protein sequence ID" value="AZF84299.1"/>
    <property type="molecule type" value="Genomic_DNA"/>
</dbReference>
<dbReference type="AlphaFoldDB" id="A0A0E3K8I4"/>
<reference evidence="1" key="5">
    <citation type="submission" date="2018-10" db="EMBL/GenBank/DDBJ databases">
        <authorList>
            <person name="McCarthy S."/>
            <person name="Gradnigo J."/>
            <person name="Johnson T."/>
            <person name="Payne S."/>
            <person name="Lipzen A."/>
            <person name="Schackwitz W."/>
            <person name="Martin J."/>
            <person name="Moriyama E."/>
            <person name="Blum P."/>
        </authorList>
    </citation>
    <scope>NUCLEOTIDE SEQUENCE</scope>
    <source>
        <strain evidence="1">SARC-B</strain>
        <strain evidence="2">SARC-C</strain>
        <strain evidence="3">SULA</strain>
    </source>
</reference>
<evidence type="ECO:0000313" key="8">
    <source>
        <dbReference type="EMBL" id="AZF79119.1"/>
    </source>
</evidence>
<dbReference type="Proteomes" id="UP000273443">
    <property type="component" value="Chromosome"/>
</dbReference>
<evidence type="ECO:0000313" key="24">
    <source>
        <dbReference type="Proteomes" id="UP000594632"/>
    </source>
</evidence>
<dbReference type="GeneID" id="44129870"/>
<dbReference type="EMBL" id="CP011055">
    <property type="protein sequence ID" value="AKA74168.1"/>
    <property type="molecule type" value="Genomic_DNA"/>
</dbReference>